<feature type="region of interest" description="Disordered" evidence="1">
    <location>
        <begin position="53"/>
        <end position="84"/>
    </location>
</feature>
<name>A0A4Z2HSJ0_9TELE</name>
<evidence type="ECO:0000313" key="3">
    <source>
        <dbReference type="EMBL" id="TNN67792.1"/>
    </source>
</evidence>
<evidence type="ECO:0000256" key="2">
    <source>
        <dbReference type="SAM" id="Phobius"/>
    </source>
</evidence>
<keyword evidence="2" id="KW-0812">Transmembrane</keyword>
<protein>
    <submittedName>
        <fullName evidence="3">Uncharacterized protein</fullName>
    </submittedName>
</protein>
<comment type="caution">
    <text evidence="3">The sequence shown here is derived from an EMBL/GenBank/DDBJ whole genome shotgun (WGS) entry which is preliminary data.</text>
</comment>
<accession>A0A4Z2HSJ0</accession>
<dbReference type="Proteomes" id="UP000314294">
    <property type="component" value="Unassembled WGS sequence"/>
</dbReference>
<gene>
    <name evidence="3" type="ORF">EYF80_021946</name>
</gene>
<feature type="compositionally biased region" description="Low complexity" evidence="1">
    <location>
        <begin position="69"/>
        <end position="84"/>
    </location>
</feature>
<dbReference type="EMBL" id="SRLO01000198">
    <property type="protein sequence ID" value="TNN67792.1"/>
    <property type="molecule type" value="Genomic_DNA"/>
</dbReference>
<keyword evidence="2" id="KW-1133">Transmembrane helix</keyword>
<feature type="transmembrane region" description="Helical" evidence="2">
    <location>
        <begin position="18"/>
        <end position="39"/>
    </location>
</feature>
<keyword evidence="4" id="KW-1185">Reference proteome</keyword>
<sequence length="84" mass="9094">MWVQCPDSLNRRVTAATTLIYCLLHAVLPLSSSVTYLTASLHRLALSALAWGRSRRSTGEASRQSCADPRTTSTSSPSASQSQR</sequence>
<organism evidence="3 4">
    <name type="scientific">Liparis tanakae</name>
    <name type="common">Tanaka's snailfish</name>
    <dbReference type="NCBI Taxonomy" id="230148"/>
    <lineage>
        <taxon>Eukaryota</taxon>
        <taxon>Metazoa</taxon>
        <taxon>Chordata</taxon>
        <taxon>Craniata</taxon>
        <taxon>Vertebrata</taxon>
        <taxon>Euteleostomi</taxon>
        <taxon>Actinopterygii</taxon>
        <taxon>Neopterygii</taxon>
        <taxon>Teleostei</taxon>
        <taxon>Neoteleostei</taxon>
        <taxon>Acanthomorphata</taxon>
        <taxon>Eupercaria</taxon>
        <taxon>Perciformes</taxon>
        <taxon>Cottioidei</taxon>
        <taxon>Cottales</taxon>
        <taxon>Liparidae</taxon>
        <taxon>Liparis</taxon>
    </lineage>
</organism>
<evidence type="ECO:0000313" key="4">
    <source>
        <dbReference type="Proteomes" id="UP000314294"/>
    </source>
</evidence>
<keyword evidence="2" id="KW-0472">Membrane</keyword>
<dbReference type="AlphaFoldDB" id="A0A4Z2HSJ0"/>
<evidence type="ECO:0000256" key="1">
    <source>
        <dbReference type="SAM" id="MobiDB-lite"/>
    </source>
</evidence>
<reference evidence="3 4" key="1">
    <citation type="submission" date="2019-03" db="EMBL/GenBank/DDBJ databases">
        <title>First draft genome of Liparis tanakae, snailfish: a comprehensive survey of snailfish specific genes.</title>
        <authorList>
            <person name="Kim W."/>
            <person name="Song I."/>
            <person name="Jeong J.-H."/>
            <person name="Kim D."/>
            <person name="Kim S."/>
            <person name="Ryu S."/>
            <person name="Song J.Y."/>
            <person name="Lee S.K."/>
        </authorList>
    </citation>
    <scope>NUCLEOTIDE SEQUENCE [LARGE SCALE GENOMIC DNA]</scope>
    <source>
        <tissue evidence="3">Muscle</tissue>
    </source>
</reference>
<proteinExistence type="predicted"/>